<keyword evidence="11" id="KW-1185">Reference proteome</keyword>
<evidence type="ECO:0000313" key="11">
    <source>
        <dbReference type="Proteomes" id="UP000199149"/>
    </source>
</evidence>
<comment type="similarity">
    <text evidence="8 9">Belongs to the TrpA family.</text>
</comment>
<organism evidence="10 11">
    <name type="scientific">Algoriella xinjiangensis</name>
    <dbReference type="NCBI Taxonomy" id="684065"/>
    <lineage>
        <taxon>Bacteria</taxon>
        <taxon>Pseudomonadati</taxon>
        <taxon>Bacteroidota</taxon>
        <taxon>Flavobacteriia</taxon>
        <taxon>Flavobacteriales</taxon>
        <taxon>Weeksellaceae</taxon>
        <taxon>Algoriella</taxon>
    </lineage>
</organism>
<feature type="active site" description="Proton acceptor" evidence="8">
    <location>
        <position position="46"/>
    </location>
</feature>
<dbReference type="InterPro" id="IPR011060">
    <property type="entry name" value="RibuloseP-bd_barrel"/>
</dbReference>
<evidence type="ECO:0000313" key="10">
    <source>
        <dbReference type="EMBL" id="SFM84689.1"/>
    </source>
</evidence>
<dbReference type="InterPro" id="IPR002028">
    <property type="entry name" value="Trp_synthase_suA"/>
</dbReference>
<keyword evidence="4 8" id="KW-0822">Tryptophan biosynthesis</keyword>
<comment type="function">
    <text evidence="8">The alpha subunit is responsible for the aldol cleavage of indoleglycerol phosphate to indole and glyceraldehyde 3-phosphate.</text>
</comment>
<dbReference type="NCBIfam" id="TIGR00262">
    <property type="entry name" value="trpA"/>
    <property type="match status" value="1"/>
</dbReference>
<evidence type="ECO:0000256" key="5">
    <source>
        <dbReference type="ARBA" id="ARBA00023141"/>
    </source>
</evidence>
<dbReference type="GO" id="GO:0004834">
    <property type="term" value="F:tryptophan synthase activity"/>
    <property type="evidence" value="ECO:0007669"/>
    <property type="project" value="UniProtKB-UniRule"/>
</dbReference>
<evidence type="ECO:0000256" key="2">
    <source>
        <dbReference type="ARBA" id="ARBA00011270"/>
    </source>
</evidence>
<dbReference type="UniPathway" id="UPA00035">
    <property type="reaction ID" value="UER00044"/>
</dbReference>
<dbReference type="EC" id="4.2.1.20" evidence="8"/>
<dbReference type="RefSeq" id="WP_092906659.1">
    <property type="nucleotide sequence ID" value="NZ_FOUZ01000003.1"/>
</dbReference>
<evidence type="ECO:0000256" key="3">
    <source>
        <dbReference type="ARBA" id="ARBA00022605"/>
    </source>
</evidence>
<dbReference type="SUPFAM" id="SSF51366">
    <property type="entry name" value="Ribulose-phoshate binding barrel"/>
    <property type="match status" value="1"/>
</dbReference>
<dbReference type="GO" id="GO:0005829">
    <property type="term" value="C:cytosol"/>
    <property type="evidence" value="ECO:0007669"/>
    <property type="project" value="TreeGrafter"/>
</dbReference>
<dbReference type="Pfam" id="PF00290">
    <property type="entry name" value="Trp_syntA"/>
    <property type="match status" value="1"/>
</dbReference>
<evidence type="ECO:0000256" key="9">
    <source>
        <dbReference type="RuleBase" id="RU003662"/>
    </source>
</evidence>
<comment type="catalytic activity">
    <reaction evidence="7 8">
        <text>(1S,2R)-1-C-(indol-3-yl)glycerol 3-phosphate + L-serine = D-glyceraldehyde 3-phosphate + L-tryptophan + H2O</text>
        <dbReference type="Rhea" id="RHEA:10532"/>
        <dbReference type="ChEBI" id="CHEBI:15377"/>
        <dbReference type="ChEBI" id="CHEBI:33384"/>
        <dbReference type="ChEBI" id="CHEBI:57912"/>
        <dbReference type="ChEBI" id="CHEBI:58866"/>
        <dbReference type="ChEBI" id="CHEBI:59776"/>
        <dbReference type="EC" id="4.2.1.20"/>
    </reaction>
</comment>
<comment type="subunit">
    <text evidence="2 8">Tetramer of two alpha and two beta chains.</text>
</comment>
<dbReference type="PANTHER" id="PTHR43406">
    <property type="entry name" value="TRYPTOPHAN SYNTHASE, ALPHA CHAIN"/>
    <property type="match status" value="1"/>
</dbReference>
<evidence type="ECO:0000256" key="6">
    <source>
        <dbReference type="ARBA" id="ARBA00023239"/>
    </source>
</evidence>
<dbReference type="InterPro" id="IPR013785">
    <property type="entry name" value="Aldolase_TIM"/>
</dbReference>
<evidence type="ECO:0000256" key="1">
    <source>
        <dbReference type="ARBA" id="ARBA00004733"/>
    </source>
</evidence>
<protein>
    <recommendedName>
        <fullName evidence="8">Tryptophan synthase alpha chain</fullName>
        <ecNumber evidence="8">4.2.1.20</ecNumber>
    </recommendedName>
</protein>
<reference evidence="11" key="1">
    <citation type="submission" date="2016-10" db="EMBL/GenBank/DDBJ databases">
        <authorList>
            <person name="Varghese N."/>
            <person name="Submissions S."/>
        </authorList>
    </citation>
    <scope>NUCLEOTIDE SEQUENCE [LARGE SCALE GENOMIC DNA]</scope>
    <source>
        <strain evidence="11">XJ109</strain>
    </source>
</reference>
<feature type="active site" description="Proton acceptor" evidence="8">
    <location>
        <position position="57"/>
    </location>
</feature>
<dbReference type="EMBL" id="FOUZ01000003">
    <property type="protein sequence ID" value="SFM84689.1"/>
    <property type="molecule type" value="Genomic_DNA"/>
</dbReference>
<dbReference type="AlphaFoldDB" id="A0A1I4U6W2"/>
<comment type="pathway">
    <text evidence="1 8">Amino-acid biosynthesis; L-tryptophan biosynthesis; L-tryptophan from chorismate: step 5/5.</text>
</comment>
<dbReference type="Proteomes" id="UP000199149">
    <property type="component" value="Unassembled WGS sequence"/>
</dbReference>
<sequence>MNKLEQLFNQKNNNLLTIYTTAGYPNLSDTPVILRELDKNNVDIIEVGIPYSDPLADGPTIQATSEKALANGMTLAILFEQLNTVKDEITAPIVLMGYYNQVMTFGLEKFLQNCQESGVSGLILPDMPYDIYLAQHKDVFEKYDQKVTFLITPLTTETRIKEINDATTGFVYIVSSSATTGATESNYNEEFLSKVKSLGLTKPHQIGFGISTKEDVEKGWNFANGAIIGSAFLRVLENSNGNLSESIKNYISELR</sequence>
<evidence type="ECO:0000256" key="4">
    <source>
        <dbReference type="ARBA" id="ARBA00022822"/>
    </source>
</evidence>
<name>A0A1I4U6W2_9FLAO</name>
<keyword evidence="3 8" id="KW-0028">Amino-acid biosynthesis</keyword>
<dbReference type="OrthoDB" id="9804578at2"/>
<gene>
    <name evidence="8" type="primary">trpA</name>
    <name evidence="10" type="ORF">SAMN05421738_103102</name>
</gene>
<evidence type="ECO:0000256" key="7">
    <source>
        <dbReference type="ARBA" id="ARBA00049047"/>
    </source>
</evidence>
<dbReference type="PROSITE" id="PS00167">
    <property type="entry name" value="TRP_SYNTHASE_ALPHA"/>
    <property type="match status" value="1"/>
</dbReference>
<dbReference type="CDD" id="cd04724">
    <property type="entry name" value="Tryptophan_synthase_alpha"/>
    <property type="match status" value="1"/>
</dbReference>
<dbReference type="STRING" id="684065.SAMN05421738_103102"/>
<keyword evidence="6 8" id="KW-0456">Lyase</keyword>
<keyword evidence="5 8" id="KW-0057">Aromatic amino acid biosynthesis</keyword>
<evidence type="ECO:0000256" key="8">
    <source>
        <dbReference type="HAMAP-Rule" id="MF_00131"/>
    </source>
</evidence>
<dbReference type="InterPro" id="IPR018204">
    <property type="entry name" value="Trp_synthase_alpha_AS"/>
</dbReference>
<dbReference type="HAMAP" id="MF_00131">
    <property type="entry name" value="Trp_synth_alpha"/>
    <property type="match status" value="1"/>
</dbReference>
<dbReference type="PANTHER" id="PTHR43406:SF1">
    <property type="entry name" value="TRYPTOPHAN SYNTHASE ALPHA CHAIN, CHLOROPLASTIC"/>
    <property type="match status" value="1"/>
</dbReference>
<accession>A0A1I4U6W2</accession>
<dbReference type="Gene3D" id="3.20.20.70">
    <property type="entry name" value="Aldolase class I"/>
    <property type="match status" value="1"/>
</dbReference>
<proteinExistence type="inferred from homology"/>